<dbReference type="GO" id="GO:0004222">
    <property type="term" value="F:metalloendopeptidase activity"/>
    <property type="evidence" value="ECO:0007669"/>
    <property type="project" value="InterPro"/>
</dbReference>
<protein>
    <recommendedName>
        <fullName evidence="4">Peptidase M41 domain-containing protein</fullName>
    </recommendedName>
</protein>
<evidence type="ECO:0000256" key="1">
    <source>
        <dbReference type="SAM" id="Phobius"/>
    </source>
</evidence>
<sequence>MEKYTNFTMDKLTPKGSGVFWSVAGVALALAQIALLPPETLNILVPLECGAVLVDSLFFRSVLSESVARVVFPPYQERIVKHKAGHFLIGYLLGAPIQRCIVTVPQLFKEKALVAGQGSTIFFVPEIKEEVMRGQLRRETIDRLSIITMAGIAAEALQFGNAEGGRSDEATLRLFLGRDIFPPWSLPRVTLQARWAVTQAVLLLKAYDNLVEALRQGKPVGDCVAAIERGLPDDARDAIQRRQDMRQSTYGTVTAGGCGWGVATVGVVIRELLTMPKQNGDGGEG</sequence>
<dbReference type="GO" id="GO:0006508">
    <property type="term" value="P:proteolysis"/>
    <property type="evidence" value="ECO:0007669"/>
    <property type="project" value="InterPro"/>
</dbReference>
<keyword evidence="1" id="KW-0812">Transmembrane</keyword>
<dbReference type="Proteomes" id="UP000041254">
    <property type="component" value="Unassembled WGS sequence"/>
</dbReference>
<dbReference type="PhylomeDB" id="A0A0G4H4Z1"/>
<dbReference type="InParanoid" id="A0A0G4H4Z1"/>
<feature type="transmembrane region" description="Helical" evidence="1">
    <location>
        <begin position="12"/>
        <end position="35"/>
    </location>
</feature>
<evidence type="ECO:0000313" key="3">
    <source>
        <dbReference type="Proteomes" id="UP000041254"/>
    </source>
</evidence>
<evidence type="ECO:0000313" key="2">
    <source>
        <dbReference type="EMBL" id="CEM38862.1"/>
    </source>
</evidence>
<dbReference type="OrthoDB" id="445900at2759"/>
<accession>A0A0G4H4Z1</accession>
<dbReference type="SUPFAM" id="SSF140990">
    <property type="entry name" value="FtsH protease domain-like"/>
    <property type="match status" value="1"/>
</dbReference>
<organism evidence="2 3">
    <name type="scientific">Vitrella brassicaformis (strain CCMP3155)</name>
    <dbReference type="NCBI Taxonomy" id="1169540"/>
    <lineage>
        <taxon>Eukaryota</taxon>
        <taxon>Sar</taxon>
        <taxon>Alveolata</taxon>
        <taxon>Colpodellida</taxon>
        <taxon>Vitrellaceae</taxon>
        <taxon>Vitrella</taxon>
    </lineage>
</organism>
<dbReference type="AlphaFoldDB" id="A0A0G4H4Z1"/>
<reference evidence="2 3" key="1">
    <citation type="submission" date="2014-11" db="EMBL/GenBank/DDBJ databases">
        <authorList>
            <person name="Zhu J."/>
            <person name="Qi W."/>
            <person name="Song R."/>
        </authorList>
    </citation>
    <scope>NUCLEOTIDE SEQUENCE [LARGE SCALE GENOMIC DNA]</scope>
</reference>
<keyword evidence="3" id="KW-1185">Reference proteome</keyword>
<dbReference type="InterPro" id="IPR037219">
    <property type="entry name" value="Peptidase_M41-like"/>
</dbReference>
<evidence type="ECO:0008006" key="4">
    <source>
        <dbReference type="Google" id="ProtNLM"/>
    </source>
</evidence>
<dbReference type="STRING" id="1169540.A0A0G4H4Z1"/>
<dbReference type="EMBL" id="CDMY01001002">
    <property type="protein sequence ID" value="CEM38862.1"/>
    <property type="molecule type" value="Genomic_DNA"/>
</dbReference>
<name>A0A0G4H4Z1_VITBC</name>
<dbReference type="PANTHER" id="PTHR33471">
    <property type="entry name" value="ATP-DEPENDENT ZINC METALLOPROTEASE-RELATED"/>
    <property type="match status" value="1"/>
</dbReference>
<gene>
    <name evidence="2" type="ORF">Vbra_2381</name>
</gene>
<proteinExistence type="predicted"/>
<dbReference type="OMA" id="KHKAGHF"/>
<dbReference type="PANTHER" id="PTHR33471:SF7">
    <property type="entry name" value="ATP-DEPENDENT ZINC METALLOPROTEASE-RELATED"/>
    <property type="match status" value="1"/>
</dbReference>
<dbReference type="VEuPathDB" id="CryptoDB:Vbra_2381"/>
<dbReference type="GO" id="GO:0004176">
    <property type="term" value="F:ATP-dependent peptidase activity"/>
    <property type="evidence" value="ECO:0007669"/>
    <property type="project" value="InterPro"/>
</dbReference>
<keyword evidence="1" id="KW-0472">Membrane</keyword>
<dbReference type="GO" id="GO:0005524">
    <property type="term" value="F:ATP binding"/>
    <property type="evidence" value="ECO:0007669"/>
    <property type="project" value="InterPro"/>
</dbReference>
<keyword evidence="1" id="KW-1133">Transmembrane helix</keyword>
<dbReference type="Gene3D" id="1.20.58.760">
    <property type="entry name" value="Peptidase M41"/>
    <property type="match status" value="1"/>
</dbReference>